<keyword evidence="3" id="KW-1185">Reference proteome</keyword>
<dbReference type="RefSeq" id="WP_203545693.1">
    <property type="nucleotide sequence ID" value="NZ_CP054482.1"/>
</dbReference>
<accession>A0AAE7UA56</accession>
<keyword evidence="1" id="KW-0812">Transmembrane</keyword>
<dbReference type="EMBL" id="CP079981">
    <property type="protein sequence ID" value="QYA41880.1"/>
    <property type="molecule type" value="Genomic_DNA"/>
</dbReference>
<gene>
    <name evidence="2" type="ORF">KYI11_09665</name>
</gene>
<feature type="transmembrane region" description="Helical" evidence="1">
    <location>
        <begin position="111"/>
        <end position="130"/>
    </location>
</feature>
<reference evidence="2 3" key="1">
    <citation type="submission" date="2021-07" db="EMBL/GenBank/DDBJ databases">
        <title>Prevalence and characterization of methicillin-resistant Macrococcus spp. in food producing animals and meat in Switzerland in 2019.</title>
        <authorList>
            <person name="Keller J.E."/>
            <person name="Schwendener S."/>
            <person name="Neuenschwander J."/>
            <person name="Overesch G."/>
            <person name="Perreten V."/>
        </authorList>
    </citation>
    <scope>NUCLEOTIDE SEQUENCE [LARGE SCALE GENOMIC DNA]</scope>
    <source>
        <strain evidence="2 3">19Msa0936</strain>
    </source>
</reference>
<evidence type="ECO:0000313" key="2">
    <source>
        <dbReference type="EMBL" id="QYA41880.1"/>
    </source>
</evidence>
<evidence type="ECO:0000256" key="1">
    <source>
        <dbReference type="SAM" id="Phobius"/>
    </source>
</evidence>
<feature type="transmembrane region" description="Helical" evidence="1">
    <location>
        <begin position="83"/>
        <end position="105"/>
    </location>
</feature>
<proteinExistence type="predicted"/>
<dbReference type="GeneID" id="99098216"/>
<feature type="transmembrane region" description="Helical" evidence="1">
    <location>
        <begin position="35"/>
        <end position="53"/>
    </location>
</feature>
<dbReference type="AlphaFoldDB" id="A0AAE7UA56"/>
<feature type="transmembrane region" description="Helical" evidence="1">
    <location>
        <begin position="12"/>
        <end position="29"/>
    </location>
</feature>
<keyword evidence="1" id="KW-1133">Transmembrane helix</keyword>
<dbReference type="Gene3D" id="1.20.1740.10">
    <property type="entry name" value="Amino acid/polyamine transporter I"/>
    <property type="match status" value="1"/>
</dbReference>
<organism evidence="2 3">
    <name type="scientific">Macrococcoides bohemicum</name>
    <dbReference type="NCBI Taxonomy" id="1903056"/>
    <lineage>
        <taxon>Bacteria</taxon>
        <taxon>Bacillati</taxon>
        <taxon>Bacillota</taxon>
        <taxon>Bacilli</taxon>
        <taxon>Bacillales</taxon>
        <taxon>Staphylococcaceae</taxon>
        <taxon>Macrococcoides</taxon>
    </lineage>
</organism>
<dbReference type="Proteomes" id="UP000826802">
    <property type="component" value="Chromosome"/>
</dbReference>
<keyword evidence="1" id="KW-0472">Membrane</keyword>
<sequence length="146" mass="17413">MKIDKFFAWLNRNKIIIIMNTLLAIHLIYNNNFSKVLNIIVVSTLIFIRAVQFNKYFKQNIKKLRNDTSIDYDEEQLRKDGRYFYVFTYLSYLFCLILVICLLFVNQHTLLICIIAVIIIIIGVLIDNRFEKRSKLREILAEKDKA</sequence>
<evidence type="ECO:0000313" key="3">
    <source>
        <dbReference type="Proteomes" id="UP000826802"/>
    </source>
</evidence>
<name>A0AAE7UA56_9STAP</name>
<protein>
    <submittedName>
        <fullName evidence="2">Uncharacterized protein</fullName>
    </submittedName>
</protein>